<sequence length="305" mass="31435">MRAVQVTRFGTPDVLQVAEVDQPVPAPGEVLVRVAGTTFNAVDAAIRSGVMTELIPVQLPYTPGLEVSGTVVADGVETDEHVVAFLGVPVGGGAAEFAAVPRDLLVPAPRSVPLADAAVLPVAGLTAFQGLFDHGRLQAGERVLVNGAGGGVGGFAVQLAKRAGAHVIATAGPRSRDAVLARGADEVVDYTATSLADALDGPVDLLFNNVSGDPAQLSRLTDLVRPGGRAVSAPPLPLTDDEARDVHWTVLYVRNDTAQLADLVRAVDAGELVLDVSQRRPLADLAAVHADGEAGRFRGRVVVTL</sequence>
<dbReference type="Gene3D" id="3.40.50.720">
    <property type="entry name" value="NAD(P)-binding Rossmann-like Domain"/>
    <property type="match status" value="1"/>
</dbReference>
<dbReference type="PANTHER" id="PTHR44013:SF1">
    <property type="entry name" value="ZINC-TYPE ALCOHOL DEHYDROGENASE-LIKE PROTEIN C16A3.02C"/>
    <property type="match status" value="1"/>
</dbReference>
<proteinExistence type="predicted"/>
<organism evidence="2 3">
    <name type="scientific">Kineococcus endophyticus</name>
    <dbReference type="NCBI Taxonomy" id="1181883"/>
    <lineage>
        <taxon>Bacteria</taxon>
        <taxon>Bacillati</taxon>
        <taxon>Actinomycetota</taxon>
        <taxon>Actinomycetes</taxon>
        <taxon>Kineosporiales</taxon>
        <taxon>Kineosporiaceae</taxon>
        <taxon>Kineococcus</taxon>
    </lineage>
</organism>
<keyword evidence="3" id="KW-1185">Reference proteome</keyword>
<dbReference type="InterPro" id="IPR052733">
    <property type="entry name" value="Chloroplast_QOR"/>
</dbReference>
<dbReference type="Pfam" id="PF13602">
    <property type="entry name" value="ADH_zinc_N_2"/>
    <property type="match status" value="1"/>
</dbReference>
<dbReference type="CDD" id="cd05289">
    <property type="entry name" value="MDR_like_2"/>
    <property type="match status" value="1"/>
</dbReference>
<dbReference type="InterPro" id="IPR036291">
    <property type="entry name" value="NAD(P)-bd_dom_sf"/>
</dbReference>
<gene>
    <name evidence="2" type="ORF">AB1207_11455</name>
</gene>
<protein>
    <submittedName>
        <fullName evidence="2">NADP-dependent oxidoreductase</fullName>
        <ecNumber evidence="2">1.-.-.-</ecNumber>
    </submittedName>
</protein>
<dbReference type="PROSITE" id="PS01162">
    <property type="entry name" value="QOR_ZETA_CRYSTAL"/>
    <property type="match status" value="1"/>
</dbReference>
<comment type="caution">
    <text evidence="2">The sequence shown here is derived from an EMBL/GenBank/DDBJ whole genome shotgun (WGS) entry which is preliminary data.</text>
</comment>
<name>A0ABV3P6W3_9ACTN</name>
<evidence type="ECO:0000259" key="1">
    <source>
        <dbReference type="SMART" id="SM00829"/>
    </source>
</evidence>
<dbReference type="RefSeq" id="WP_367638408.1">
    <property type="nucleotide sequence ID" value="NZ_JBFNQN010000007.1"/>
</dbReference>
<dbReference type="InterPro" id="IPR020843">
    <property type="entry name" value="ER"/>
</dbReference>
<dbReference type="SMART" id="SM00829">
    <property type="entry name" value="PKS_ER"/>
    <property type="match status" value="1"/>
</dbReference>
<dbReference type="EC" id="1.-.-.-" evidence="2"/>
<dbReference type="InterPro" id="IPR002364">
    <property type="entry name" value="Quin_OxRdtase/zeta-crystal_CS"/>
</dbReference>
<reference evidence="2 3" key="1">
    <citation type="submission" date="2024-07" db="EMBL/GenBank/DDBJ databases">
        <authorList>
            <person name="Thanompreechachai J."/>
            <person name="Duangmal K."/>
        </authorList>
    </citation>
    <scope>NUCLEOTIDE SEQUENCE [LARGE SCALE GENOMIC DNA]</scope>
    <source>
        <strain evidence="2 3">KCTC 19886</strain>
    </source>
</reference>
<dbReference type="EMBL" id="JBFNQN010000007">
    <property type="protein sequence ID" value="MEW9265366.1"/>
    <property type="molecule type" value="Genomic_DNA"/>
</dbReference>
<evidence type="ECO:0000313" key="3">
    <source>
        <dbReference type="Proteomes" id="UP001555826"/>
    </source>
</evidence>
<dbReference type="InterPro" id="IPR013154">
    <property type="entry name" value="ADH-like_N"/>
</dbReference>
<dbReference type="SUPFAM" id="SSF50129">
    <property type="entry name" value="GroES-like"/>
    <property type="match status" value="1"/>
</dbReference>
<dbReference type="Proteomes" id="UP001555826">
    <property type="component" value="Unassembled WGS sequence"/>
</dbReference>
<feature type="domain" description="Enoyl reductase (ER)" evidence="1">
    <location>
        <begin position="10"/>
        <end position="303"/>
    </location>
</feature>
<accession>A0ABV3P6W3</accession>
<dbReference type="Pfam" id="PF08240">
    <property type="entry name" value="ADH_N"/>
    <property type="match status" value="1"/>
</dbReference>
<dbReference type="InterPro" id="IPR011032">
    <property type="entry name" value="GroES-like_sf"/>
</dbReference>
<dbReference type="GO" id="GO:0016491">
    <property type="term" value="F:oxidoreductase activity"/>
    <property type="evidence" value="ECO:0007669"/>
    <property type="project" value="UniProtKB-KW"/>
</dbReference>
<evidence type="ECO:0000313" key="2">
    <source>
        <dbReference type="EMBL" id="MEW9265366.1"/>
    </source>
</evidence>
<keyword evidence="2" id="KW-0560">Oxidoreductase</keyword>
<dbReference type="SUPFAM" id="SSF51735">
    <property type="entry name" value="NAD(P)-binding Rossmann-fold domains"/>
    <property type="match status" value="1"/>
</dbReference>
<dbReference type="PANTHER" id="PTHR44013">
    <property type="entry name" value="ZINC-TYPE ALCOHOL DEHYDROGENASE-LIKE PROTEIN C16A3.02C"/>
    <property type="match status" value="1"/>
</dbReference>
<dbReference type="Gene3D" id="3.90.180.10">
    <property type="entry name" value="Medium-chain alcohol dehydrogenases, catalytic domain"/>
    <property type="match status" value="1"/>
</dbReference>